<dbReference type="EMBL" id="CM009299">
    <property type="protein sequence ID" value="PNT16158.1"/>
    <property type="molecule type" value="Genomic_DNA"/>
</dbReference>
<gene>
    <name evidence="1" type="ORF">POPTR_010G123800</name>
</gene>
<name>A0A2K1YT03_POPTR</name>
<evidence type="ECO:0000313" key="1">
    <source>
        <dbReference type="EMBL" id="PNT16158.1"/>
    </source>
</evidence>
<sequence length="68" mass="7524">MDVIKQAIFFTMLIGHNTAQIALMVLQTPPCSHDYHTRLHEPGTRGFEPKTAKIVARVALPKTKNAAP</sequence>
<protein>
    <submittedName>
        <fullName evidence="1">Uncharacterized protein</fullName>
    </submittedName>
</protein>
<dbReference type="Proteomes" id="UP000006729">
    <property type="component" value="Chromosome 10"/>
</dbReference>
<dbReference type="AlphaFoldDB" id="A0A2K1YT03"/>
<evidence type="ECO:0000313" key="2">
    <source>
        <dbReference type="Proteomes" id="UP000006729"/>
    </source>
</evidence>
<keyword evidence="2" id="KW-1185">Reference proteome</keyword>
<dbReference type="InParanoid" id="A0A2K1YT03"/>
<proteinExistence type="predicted"/>
<accession>A0A2K1YT03</accession>
<organism evidence="1 2">
    <name type="scientific">Populus trichocarpa</name>
    <name type="common">Western balsam poplar</name>
    <name type="synonym">Populus balsamifera subsp. trichocarpa</name>
    <dbReference type="NCBI Taxonomy" id="3694"/>
    <lineage>
        <taxon>Eukaryota</taxon>
        <taxon>Viridiplantae</taxon>
        <taxon>Streptophyta</taxon>
        <taxon>Embryophyta</taxon>
        <taxon>Tracheophyta</taxon>
        <taxon>Spermatophyta</taxon>
        <taxon>Magnoliopsida</taxon>
        <taxon>eudicotyledons</taxon>
        <taxon>Gunneridae</taxon>
        <taxon>Pentapetalae</taxon>
        <taxon>rosids</taxon>
        <taxon>fabids</taxon>
        <taxon>Malpighiales</taxon>
        <taxon>Salicaceae</taxon>
        <taxon>Saliceae</taxon>
        <taxon>Populus</taxon>
    </lineage>
</organism>
<reference evidence="1 2" key="1">
    <citation type="journal article" date="2006" name="Science">
        <title>The genome of black cottonwood, Populus trichocarpa (Torr. &amp; Gray).</title>
        <authorList>
            <person name="Tuskan G.A."/>
            <person name="Difazio S."/>
            <person name="Jansson S."/>
            <person name="Bohlmann J."/>
            <person name="Grigoriev I."/>
            <person name="Hellsten U."/>
            <person name="Putnam N."/>
            <person name="Ralph S."/>
            <person name="Rombauts S."/>
            <person name="Salamov A."/>
            <person name="Schein J."/>
            <person name="Sterck L."/>
            <person name="Aerts A."/>
            <person name="Bhalerao R.R."/>
            <person name="Bhalerao R.P."/>
            <person name="Blaudez D."/>
            <person name="Boerjan W."/>
            <person name="Brun A."/>
            <person name="Brunner A."/>
            <person name="Busov V."/>
            <person name="Campbell M."/>
            <person name="Carlson J."/>
            <person name="Chalot M."/>
            <person name="Chapman J."/>
            <person name="Chen G.L."/>
            <person name="Cooper D."/>
            <person name="Coutinho P.M."/>
            <person name="Couturier J."/>
            <person name="Covert S."/>
            <person name="Cronk Q."/>
            <person name="Cunningham R."/>
            <person name="Davis J."/>
            <person name="Degroeve S."/>
            <person name="Dejardin A."/>
            <person name="Depamphilis C."/>
            <person name="Detter J."/>
            <person name="Dirks B."/>
            <person name="Dubchak I."/>
            <person name="Duplessis S."/>
            <person name="Ehlting J."/>
            <person name="Ellis B."/>
            <person name="Gendler K."/>
            <person name="Goodstein D."/>
            <person name="Gribskov M."/>
            <person name="Grimwood J."/>
            <person name="Groover A."/>
            <person name="Gunter L."/>
            <person name="Hamberger B."/>
            <person name="Heinze B."/>
            <person name="Helariutta Y."/>
            <person name="Henrissat B."/>
            <person name="Holligan D."/>
            <person name="Holt R."/>
            <person name="Huang W."/>
            <person name="Islam-Faridi N."/>
            <person name="Jones S."/>
            <person name="Jones-Rhoades M."/>
            <person name="Jorgensen R."/>
            <person name="Joshi C."/>
            <person name="Kangasjarvi J."/>
            <person name="Karlsson J."/>
            <person name="Kelleher C."/>
            <person name="Kirkpatrick R."/>
            <person name="Kirst M."/>
            <person name="Kohler A."/>
            <person name="Kalluri U."/>
            <person name="Larimer F."/>
            <person name="Leebens-Mack J."/>
            <person name="Leple J.C."/>
            <person name="Locascio P."/>
            <person name="Lou Y."/>
            <person name="Lucas S."/>
            <person name="Martin F."/>
            <person name="Montanini B."/>
            <person name="Napoli C."/>
            <person name="Nelson D.R."/>
            <person name="Nelson C."/>
            <person name="Nieminen K."/>
            <person name="Nilsson O."/>
            <person name="Pereda V."/>
            <person name="Peter G."/>
            <person name="Philippe R."/>
            <person name="Pilate G."/>
            <person name="Poliakov A."/>
            <person name="Razumovskaya J."/>
            <person name="Richardson P."/>
            <person name="Rinaldi C."/>
            <person name="Ritland K."/>
            <person name="Rouze P."/>
            <person name="Ryaboy D."/>
            <person name="Schmutz J."/>
            <person name="Schrader J."/>
            <person name="Segerman B."/>
            <person name="Shin H."/>
            <person name="Siddiqui A."/>
            <person name="Sterky F."/>
            <person name="Terry A."/>
            <person name="Tsai C.J."/>
            <person name="Uberbacher E."/>
            <person name="Unneberg P."/>
            <person name="Vahala J."/>
            <person name="Wall K."/>
            <person name="Wessler S."/>
            <person name="Yang G."/>
            <person name="Yin T."/>
            <person name="Douglas C."/>
            <person name="Marra M."/>
            <person name="Sandberg G."/>
            <person name="Van de Peer Y."/>
            <person name="Rokhsar D."/>
        </authorList>
    </citation>
    <scope>NUCLEOTIDE SEQUENCE [LARGE SCALE GENOMIC DNA]</scope>
    <source>
        <strain evidence="2">cv. Nisqually</strain>
    </source>
</reference>